<dbReference type="PANTHER" id="PTHR15692:SF8">
    <property type="entry name" value="MASTERMIND-LIKE PROTEIN 3"/>
    <property type="match status" value="1"/>
</dbReference>
<feature type="compositionally biased region" description="Low complexity" evidence="1">
    <location>
        <begin position="227"/>
        <end position="241"/>
    </location>
</feature>
<feature type="region of interest" description="Disordered" evidence="1">
    <location>
        <begin position="294"/>
        <end position="360"/>
    </location>
</feature>
<feature type="non-terminal residue" evidence="3">
    <location>
        <position position="929"/>
    </location>
</feature>
<dbReference type="Pfam" id="PF20801">
    <property type="entry name" value="MAML1_3_TAD2"/>
    <property type="match status" value="1"/>
</dbReference>
<evidence type="ECO:0000313" key="4">
    <source>
        <dbReference type="Proteomes" id="UP000544127"/>
    </source>
</evidence>
<dbReference type="PANTHER" id="PTHR15692">
    <property type="entry name" value="MASTERMIND-LIKE"/>
    <property type="match status" value="1"/>
</dbReference>
<evidence type="ECO:0000313" key="3">
    <source>
        <dbReference type="EMBL" id="NWU88543.1"/>
    </source>
</evidence>
<name>A0A7K6AEV0_UPUEP</name>
<evidence type="ECO:0000256" key="1">
    <source>
        <dbReference type="SAM" id="MobiDB-lite"/>
    </source>
</evidence>
<feature type="compositionally biased region" description="Polar residues" evidence="1">
    <location>
        <begin position="213"/>
        <end position="225"/>
    </location>
</feature>
<dbReference type="OrthoDB" id="5982619at2759"/>
<feature type="region of interest" description="Disordered" evidence="1">
    <location>
        <begin position="498"/>
        <end position="527"/>
    </location>
</feature>
<feature type="region of interest" description="Disordered" evidence="1">
    <location>
        <begin position="179"/>
        <end position="276"/>
    </location>
</feature>
<feature type="compositionally biased region" description="Low complexity" evidence="1">
    <location>
        <begin position="304"/>
        <end position="337"/>
    </location>
</feature>
<dbReference type="Proteomes" id="UP000544127">
    <property type="component" value="Unassembled WGS sequence"/>
</dbReference>
<feature type="compositionally biased region" description="Polar residues" evidence="1">
    <location>
        <begin position="498"/>
        <end position="507"/>
    </location>
</feature>
<feature type="compositionally biased region" description="Low complexity" evidence="1">
    <location>
        <begin position="510"/>
        <end position="527"/>
    </location>
</feature>
<sequence>LQLQETVKRKLEGARSPLNGEQQNGVCDGSFSPTNKRIRKDVSGIEAINSLPNNLPLPTVSPLHQLDMKAPLPLQNSGTHSSSLEDLGKNGGLSEIKLPINGCNELDDSFNILQTKELKQEPLDDPSCIDTSETSLSNQNKLFSDINLNDQEWQELIDELANTVPEDDIQDLFNEDFEEKKETEFPKPATETQESASVKSDPSHSPFAHVTLASPQVRPSSSGPPFSNVSTSSSIASVSSAPPVLIPAGSPANCVVQSPQTPSQAHTPGQTQTRSGNVYLMNPSAVAGSGAGAVNMPSADLSPAEQLKQMAAQQQQRVKLMQQKQQQHPNQPSSWSPVGPPSSPYGGPFSADKPNSPMMYPQTFNNQNSIVPPMANNPQKTTMNNYLPQNHMSVISQQPNNLGTNSLSKQPNMLSYGNTKPLTHFSAELNQRMTPPMANPSKNPMMPYLQLQQSQQPQMQAQMVHLNEEQKRMLLMKEKGMMNQPMAYATLTQEQHPVGLSRSTGPMQPSVPSGSTSVVTGTSSGSPFLGNQPQAAIMKQMLIEQRAQLHVIEQQKQQFLREQRQQQILAEQQLQQQSHLPRQHLQQQRSPYPVQQVNQFQGSPQDIAAVRNQAALQSMRTSRMMAQNASMMAMAPSQNPSTLPTTAGQSDVGMAPYSNASSSQQGMYSMSTGMNQMLQHPNQSGMNMTHNAGQGARQSASGQAVGMVGNFGQNMLVNSALPHHQQQLKGLVGQVLPRPQTPRLQNLTGTVPQSTQNWQQRGMQAIPGRTSSEMGPFNNGTAYPMQSGQPRLSKQHFPQGLNQSVVDTSGTVRTLNPAMGRQLLQPLPGQQGASQARPMMPAISQGVPTMSGFSQPPTQQMPGGNFSQSGQGQAYERSTSQDISYNYSNEGGGGSFSSLAEGTDLVDSIIKSGPGDEWIQELDELFGTP</sequence>
<feature type="non-terminal residue" evidence="3">
    <location>
        <position position="1"/>
    </location>
</feature>
<organism evidence="3 4">
    <name type="scientific">Upupa epops</name>
    <name type="common">Eurasian hoopoe</name>
    <dbReference type="NCBI Taxonomy" id="57439"/>
    <lineage>
        <taxon>Eukaryota</taxon>
        <taxon>Metazoa</taxon>
        <taxon>Chordata</taxon>
        <taxon>Craniata</taxon>
        <taxon>Vertebrata</taxon>
        <taxon>Euteleostomi</taxon>
        <taxon>Archelosauria</taxon>
        <taxon>Archosauria</taxon>
        <taxon>Dinosauria</taxon>
        <taxon>Saurischia</taxon>
        <taxon>Theropoda</taxon>
        <taxon>Coelurosauria</taxon>
        <taxon>Aves</taxon>
        <taxon>Neognathae</taxon>
        <taxon>Neoaves</taxon>
        <taxon>Telluraves</taxon>
        <taxon>Coraciimorphae</taxon>
        <taxon>Bucerotiformes</taxon>
        <taxon>Upupidae</taxon>
        <taxon>Upupa</taxon>
    </lineage>
</organism>
<dbReference type="InterPro" id="IPR048455">
    <property type="entry name" value="MAML1_3_TAD2"/>
</dbReference>
<protein>
    <submittedName>
        <fullName evidence="3">MAML3 protein</fullName>
    </submittedName>
</protein>
<feature type="compositionally biased region" description="Polar residues" evidence="1">
    <location>
        <begin position="255"/>
        <end position="276"/>
    </location>
</feature>
<reference evidence="3 4" key="1">
    <citation type="submission" date="2019-09" db="EMBL/GenBank/DDBJ databases">
        <title>Bird 10,000 Genomes (B10K) Project - Family phase.</title>
        <authorList>
            <person name="Zhang G."/>
        </authorList>
    </citation>
    <scope>NUCLEOTIDE SEQUENCE [LARGE SCALE GENOMIC DNA]</scope>
    <source>
        <strain evidence="3">B10K-DU-012-37</strain>
    </source>
</reference>
<dbReference type="GO" id="GO:0003713">
    <property type="term" value="F:transcription coactivator activity"/>
    <property type="evidence" value="ECO:0007669"/>
    <property type="project" value="InterPro"/>
</dbReference>
<evidence type="ECO:0000259" key="2">
    <source>
        <dbReference type="Pfam" id="PF20801"/>
    </source>
</evidence>
<feature type="compositionally biased region" description="Polar residues" evidence="1">
    <location>
        <begin position="19"/>
        <end position="30"/>
    </location>
</feature>
<dbReference type="InterPro" id="IPR046369">
    <property type="entry name" value="MAML1-3"/>
</dbReference>
<feature type="domain" description="Mastermind-like 1/3 transactivation" evidence="2">
    <location>
        <begin position="206"/>
        <end position="928"/>
    </location>
</feature>
<feature type="compositionally biased region" description="Basic and acidic residues" evidence="1">
    <location>
        <begin position="1"/>
        <end position="13"/>
    </location>
</feature>
<dbReference type="AlphaFoldDB" id="A0A7K6AEV0"/>
<feature type="region of interest" description="Disordered" evidence="1">
    <location>
        <begin position="847"/>
        <end position="878"/>
    </location>
</feature>
<feature type="region of interest" description="Disordered" evidence="1">
    <location>
        <begin position="1"/>
        <end position="30"/>
    </location>
</feature>
<keyword evidence="4" id="KW-1185">Reference proteome</keyword>
<proteinExistence type="predicted"/>
<dbReference type="GO" id="GO:0005654">
    <property type="term" value="C:nucleoplasm"/>
    <property type="evidence" value="ECO:0007669"/>
    <property type="project" value="TreeGrafter"/>
</dbReference>
<accession>A0A7K6AEV0</accession>
<dbReference type="GO" id="GO:0007221">
    <property type="term" value="P:positive regulation of transcription of Notch receptor target"/>
    <property type="evidence" value="ECO:0007669"/>
    <property type="project" value="InterPro"/>
</dbReference>
<dbReference type="EMBL" id="VZRI01000188">
    <property type="protein sequence ID" value="NWU88543.1"/>
    <property type="molecule type" value="Genomic_DNA"/>
</dbReference>
<comment type="caution">
    <text evidence="3">The sequence shown here is derived from an EMBL/GenBank/DDBJ whole genome shotgun (WGS) entry which is preliminary data.</text>
</comment>
<gene>
    <name evidence="3" type="primary">Maml3</name>
    <name evidence="3" type="ORF">UPUEPO_R02821</name>
</gene>